<evidence type="ECO:0000313" key="3">
    <source>
        <dbReference type="Proteomes" id="UP000298663"/>
    </source>
</evidence>
<accession>A0A4U5MHD5</accession>
<feature type="compositionally biased region" description="Basic residues" evidence="1">
    <location>
        <begin position="195"/>
        <end position="210"/>
    </location>
</feature>
<gene>
    <name evidence="2" type="ORF">L596_030942</name>
</gene>
<organism evidence="2 3">
    <name type="scientific">Steinernema carpocapsae</name>
    <name type="common">Entomopathogenic nematode</name>
    <dbReference type="NCBI Taxonomy" id="34508"/>
    <lineage>
        <taxon>Eukaryota</taxon>
        <taxon>Metazoa</taxon>
        <taxon>Ecdysozoa</taxon>
        <taxon>Nematoda</taxon>
        <taxon>Chromadorea</taxon>
        <taxon>Rhabditida</taxon>
        <taxon>Tylenchina</taxon>
        <taxon>Panagrolaimomorpha</taxon>
        <taxon>Strongyloidoidea</taxon>
        <taxon>Steinernematidae</taxon>
        <taxon>Steinernema</taxon>
    </lineage>
</organism>
<sequence length="225" mass="25549">MEFVFQMSPTKETADKGFGVPRTMISRLSRRSRDDSDEEDRRSSGKDKTSGKVLVNPSFISKNMYRSAQPMMPLRSNHPMASYSDPLLSVTKTMIHSGMTHPPPPFYAPPPVFPNFSVPPPSMHSLPPPPRAHTIPPRMVIRNENWENAVDQFLKHNTVPDYKPHPNKRSRSPRRRSRSRSRNPLLHSSPSPGRHEKRQKVFSSGRRSRTTSRCSSKASGSSRSH</sequence>
<reference evidence="2 3" key="2">
    <citation type="journal article" date="2019" name="G3 (Bethesda)">
        <title>Hybrid Assembly of the Genome of the Entomopathogenic Nematode Steinernema carpocapsae Identifies the X-Chromosome.</title>
        <authorList>
            <person name="Serra L."/>
            <person name="Macchietto M."/>
            <person name="Macias-Munoz A."/>
            <person name="McGill C.J."/>
            <person name="Rodriguez I.M."/>
            <person name="Rodriguez B."/>
            <person name="Murad R."/>
            <person name="Mortazavi A."/>
        </authorList>
    </citation>
    <scope>NUCLEOTIDE SEQUENCE [LARGE SCALE GENOMIC DNA]</scope>
    <source>
        <strain evidence="2 3">ALL</strain>
    </source>
</reference>
<protein>
    <submittedName>
        <fullName evidence="2">Uncharacterized protein</fullName>
    </submittedName>
</protein>
<dbReference type="AlphaFoldDB" id="A0A4U5MHD5"/>
<evidence type="ECO:0000256" key="1">
    <source>
        <dbReference type="SAM" id="MobiDB-lite"/>
    </source>
</evidence>
<feature type="compositionally biased region" description="Basic residues" evidence="1">
    <location>
        <begin position="165"/>
        <end position="181"/>
    </location>
</feature>
<keyword evidence="3" id="KW-1185">Reference proteome</keyword>
<evidence type="ECO:0000313" key="2">
    <source>
        <dbReference type="EMBL" id="TKR68697.1"/>
    </source>
</evidence>
<comment type="caution">
    <text evidence="2">The sequence shown here is derived from an EMBL/GenBank/DDBJ whole genome shotgun (WGS) entry which is preliminary data.</text>
</comment>
<feature type="region of interest" description="Disordered" evidence="1">
    <location>
        <begin position="1"/>
        <end position="53"/>
    </location>
</feature>
<name>A0A4U5MHD5_STECR</name>
<dbReference type="Proteomes" id="UP000298663">
    <property type="component" value="Unassembled WGS sequence"/>
</dbReference>
<feature type="region of interest" description="Disordered" evidence="1">
    <location>
        <begin position="155"/>
        <end position="225"/>
    </location>
</feature>
<proteinExistence type="predicted"/>
<feature type="compositionally biased region" description="Low complexity" evidence="1">
    <location>
        <begin position="211"/>
        <end position="225"/>
    </location>
</feature>
<feature type="compositionally biased region" description="Low complexity" evidence="1">
    <location>
        <begin position="182"/>
        <end position="192"/>
    </location>
</feature>
<feature type="compositionally biased region" description="Basic and acidic residues" evidence="1">
    <location>
        <begin position="31"/>
        <end position="50"/>
    </location>
</feature>
<dbReference type="EMBL" id="AZBU02000008">
    <property type="protein sequence ID" value="TKR68697.1"/>
    <property type="molecule type" value="Genomic_DNA"/>
</dbReference>
<reference evidence="2 3" key="1">
    <citation type="journal article" date="2015" name="Genome Biol.">
        <title>Comparative genomics of Steinernema reveals deeply conserved gene regulatory networks.</title>
        <authorList>
            <person name="Dillman A.R."/>
            <person name="Macchietto M."/>
            <person name="Porter C.F."/>
            <person name="Rogers A."/>
            <person name="Williams B."/>
            <person name="Antoshechkin I."/>
            <person name="Lee M.M."/>
            <person name="Goodwin Z."/>
            <person name="Lu X."/>
            <person name="Lewis E.E."/>
            <person name="Goodrich-Blair H."/>
            <person name="Stock S.P."/>
            <person name="Adams B.J."/>
            <person name="Sternberg P.W."/>
            <person name="Mortazavi A."/>
        </authorList>
    </citation>
    <scope>NUCLEOTIDE SEQUENCE [LARGE SCALE GENOMIC DNA]</scope>
    <source>
        <strain evidence="2 3">ALL</strain>
    </source>
</reference>